<comment type="caution">
    <text evidence="1">The sequence shown here is derived from an EMBL/GenBank/DDBJ whole genome shotgun (WGS) entry which is preliminary data.</text>
</comment>
<evidence type="ECO:0000313" key="3">
    <source>
        <dbReference type="Proteomes" id="UP001152797"/>
    </source>
</evidence>
<reference evidence="1" key="1">
    <citation type="submission" date="2022-10" db="EMBL/GenBank/DDBJ databases">
        <authorList>
            <person name="Chen Y."/>
            <person name="Dougan E. K."/>
            <person name="Chan C."/>
            <person name="Rhodes N."/>
            <person name="Thang M."/>
        </authorList>
    </citation>
    <scope>NUCLEOTIDE SEQUENCE</scope>
</reference>
<reference evidence="2 3" key="2">
    <citation type="submission" date="2024-05" db="EMBL/GenBank/DDBJ databases">
        <authorList>
            <person name="Chen Y."/>
            <person name="Shah S."/>
            <person name="Dougan E. K."/>
            <person name="Thang M."/>
            <person name="Chan C."/>
        </authorList>
    </citation>
    <scope>NUCLEOTIDE SEQUENCE [LARGE SCALE GENOMIC DNA]</scope>
</reference>
<keyword evidence="3" id="KW-1185">Reference proteome</keyword>
<sequence>MAEHVVSIEIHNAVNGEQLASFEMKTTDSLKELYLRVKALVPSSGRAAMPLLLFEGQQLAATYSSIGSAGILVPGPVALTLVWSVEPADLTNLGDVDISAEGYHCHDTHLVRVCSPDPGTFYMSWQRSYKRESGSFHAERERLRTLGPSPMGTDVHEDVVVDVVAEAAKPKDRSRGLSVLTEPSGRREVDCSILGVFNGILLVSVCRESGSAVHGDATMELVEKLDGVSKRVLWRQEEDTKLMDAYGGKLKLTEMWVVHDKLIVAAVRFCDDGTKPDILLQGDLDMEAGRISFSNWLEMDDKSFRCQSSFRPDIRMIGADDAKKHLWFQVDRGQFTLVSLETFELQSVLCPELEPSVDLGERRLVRCVLDPVTEDLYFLVDMALTSFRSRWSTPSCAIYRLRAQPSSDGTAPPCYEESSYELICWGDLGIDGFSDSFCISQQCYDAASDSLLIFDAAGRLWSVSFNQARFPEARRHRWDSVSDGFESNADGVDSYDIHDWDIEPVPDQWEADRFAAEEAKEALAKSNDDMVEALAFLAQRHKKRRRNDLEAEGPSRESLEVEGIQCALTPEDELVMLLPGDAHSVGPVVGRRLGDGSLRFDGMDDWLGELYEGHKPRAIPGLLPCFDLDAAVAALEDGAPYVWDGFADVTEIRAANAALEEMFRRRQLSRGSGLWVDECTEGGHARNRKALETQKRDDTCGFWDVQGGSPAPPAPVLLLFQRLEAAAERFRSAYGWPLLCSRLGMAAVYDGQGACYEQHRDNEWQRHLTSRTPKGLLPKSGSEAKQRRLDFGDVPSGAWMNFRELTMLAYVNLPEDFGDHPKGRQNGGRLRCYVNTKRGDLKGDTARELKEFPRGTWNLSAAVP</sequence>
<name>A0A9P1BSG0_9DINO</name>
<proteinExistence type="predicted"/>
<dbReference type="AlphaFoldDB" id="A0A9P1BSG0"/>
<dbReference type="Proteomes" id="UP001152797">
    <property type="component" value="Unassembled WGS sequence"/>
</dbReference>
<dbReference type="EMBL" id="CAMXCT020000424">
    <property type="protein sequence ID" value="CAL1131999.1"/>
    <property type="molecule type" value="Genomic_DNA"/>
</dbReference>
<dbReference type="EMBL" id="CAMXCT030000424">
    <property type="protein sequence ID" value="CAL4765936.1"/>
    <property type="molecule type" value="Genomic_DNA"/>
</dbReference>
<protein>
    <submittedName>
        <fullName evidence="1">Uncharacterized protein</fullName>
    </submittedName>
</protein>
<dbReference type="OrthoDB" id="422001at2759"/>
<evidence type="ECO:0000313" key="2">
    <source>
        <dbReference type="EMBL" id="CAL4765936.1"/>
    </source>
</evidence>
<dbReference type="EMBL" id="CAMXCT010000424">
    <property type="protein sequence ID" value="CAI3978624.1"/>
    <property type="molecule type" value="Genomic_DNA"/>
</dbReference>
<dbReference type="Gene3D" id="2.60.120.620">
    <property type="entry name" value="q2cbj1_9rhob like domain"/>
    <property type="match status" value="1"/>
</dbReference>
<evidence type="ECO:0000313" key="1">
    <source>
        <dbReference type="EMBL" id="CAI3978624.1"/>
    </source>
</evidence>
<gene>
    <name evidence="1" type="ORF">C1SCF055_LOCUS6661</name>
</gene>
<organism evidence="1">
    <name type="scientific">Cladocopium goreaui</name>
    <dbReference type="NCBI Taxonomy" id="2562237"/>
    <lineage>
        <taxon>Eukaryota</taxon>
        <taxon>Sar</taxon>
        <taxon>Alveolata</taxon>
        <taxon>Dinophyceae</taxon>
        <taxon>Suessiales</taxon>
        <taxon>Symbiodiniaceae</taxon>
        <taxon>Cladocopium</taxon>
    </lineage>
</organism>
<accession>A0A9P1BSG0</accession>